<protein>
    <submittedName>
        <fullName evidence="1">Uncharacterized protein</fullName>
    </submittedName>
</protein>
<keyword evidence="2" id="KW-1185">Reference proteome</keyword>
<evidence type="ECO:0000313" key="2">
    <source>
        <dbReference type="Proteomes" id="UP001151760"/>
    </source>
</evidence>
<reference evidence="1" key="1">
    <citation type="journal article" date="2022" name="Int. J. Mol. Sci.">
        <title>Draft Genome of Tanacetum Coccineum: Genomic Comparison of Closely Related Tanacetum-Family Plants.</title>
        <authorList>
            <person name="Yamashiro T."/>
            <person name="Shiraishi A."/>
            <person name="Nakayama K."/>
            <person name="Satake H."/>
        </authorList>
    </citation>
    <scope>NUCLEOTIDE SEQUENCE</scope>
</reference>
<proteinExistence type="predicted"/>
<evidence type="ECO:0000313" key="1">
    <source>
        <dbReference type="EMBL" id="GJS75280.1"/>
    </source>
</evidence>
<dbReference type="Proteomes" id="UP001151760">
    <property type="component" value="Unassembled WGS sequence"/>
</dbReference>
<accession>A0ABQ4YEA4</accession>
<comment type="caution">
    <text evidence="1">The sequence shown here is derived from an EMBL/GenBank/DDBJ whole genome shotgun (WGS) entry which is preliminary data.</text>
</comment>
<name>A0ABQ4YEA4_9ASTR</name>
<gene>
    <name evidence="1" type="ORF">Tco_0725161</name>
</gene>
<dbReference type="EMBL" id="BQNB010010292">
    <property type="protein sequence ID" value="GJS75280.1"/>
    <property type="molecule type" value="Genomic_DNA"/>
</dbReference>
<sequence length="86" mass="9483">MLGCFTDRSLRTVALSIELESKDPKEDPLALSDRDLEYELIGAYLTLDPEYEAAQKDSVHWSPSSRTALPEAELEVNGLTASLANN</sequence>
<organism evidence="1 2">
    <name type="scientific">Tanacetum coccineum</name>
    <dbReference type="NCBI Taxonomy" id="301880"/>
    <lineage>
        <taxon>Eukaryota</taxon>
        <taxon>Viridiplantae</taxon>
        <taxon>Streptophyta</taxon>
        <taxon>Embryophyta</taxon>
        <taxon>Tracheophyta</taxon>
        <taxon>Spermatophyta</taxon>
        <taxon>Magnoliopsida</taxon>
        <taxon>eudicotyledons</taxon>
        <taxon>Gunneridae</taxon>
        <taxon>Pentapetalae</taxon>
        <taxon>asterids</taxon>
        <taxon>campanulids</taxon>
        <taxon>Asterales</taxon>
        <taxon>Asteraceae</taxon>
        <taxon>Asteroideae</taxon>
        <taxon>Anthemideae</taxon>
        <taxon>Anthemidinae</taxon>
        <taxon>Tanacetum</taxon>
    </lineage>
</organism>
<reference evidence="1" key="2">
    <citation type="submission" date="2022-01" db="EMBL/GenBank/DDBJ databases">
        <authorList>
            <person name="Yamashiro T."/>
            <person name="Shiraishi A."/>
            <person name="Satake H."/>
            <person name="Nakayama K."/>
        </authorList>
    </citation>
    <scope>NUCLEOTIDE SEQUENCE</scope>
</reference>